<feature type="transmembrane region" description="Helical" evidence="1">
    <location>
        <begin position="382"/>
        <end position="401"/>
    </location>
</feature>
<feature type="transmembrane region" description="Helical" evidence="1">
    <location>
        <begin position="245"/>
        <end position="262"/>
    </location>
</feature>
<feature type="transmembrane region" description="Helical" evidence="1">
    <location>
        <begin position="268"/>
        <end position="290"/>
    </location>
</feature>
<evidence type="ECO:0000256" key="1">
    <source>
        <dbReference type="SAM" id="Phobius"/>
    </source>
</evidence>
<feature type="transmembrane region" description="Helical" evidence="1">
    <location>
        <begin position="213"/>
        <end position="233"/>
    </location>
</feature>
<dbReference type="Proteomes" id="UP000245489">
    <property type="component" value="Unassembled WGS sequence"/>
</dbReference>
<protein>
    <recommendedName>
        <fullName evidence="4">Tetratricopeptide repeat protein</fullName>
    </recommendedName>
</protein>
<feature type="transmembrane region" description="Helical" evidence="1">
    <location>
        <begin position="310"/>
        <end position="330"/>
    </location>
</feature>
<feature type="transmembrane region" description="Helical" evidence="1">
    <location>
        <begin position="93"/>
        <end position="113"/>
    </location>
</feature>
<name>A0A316E7K2_9BACT</name>
<dbReference type="SMART" id="SM00028">
    <property type="entry name" value="TPR"/>
    <property type="match status" value="3"/>
</dbReference>
<evidence type="ECO:0008006" key="4">
    <source>
        <dbReference type="Google" id="ProtNLM"/>
    </source>
</evidence>
<sequence length="813" mass="91890">MNQLQFWANWQKPTRILYLFSLSILVISLIIFGIAYFRGLENVIHWDVLSELNDLPVVLDQFKVSPDETLTIPAKAITVTEQFVASSMAINTVGNYIFLGLFVIGFLLILSALSAVNRFWYLIFMGSVILLIVTFNFGLIFNLANNYLNVGLIVLYVGSSYFFHAFRPDIDILKRFGTFIFITVLLGIGIYKFSSVSHPFLLLASYRTAGAMLLSIGFTFLISYEIVNVFLFISTSTKSDQPLNNFLIISIIYLANVLLTFLNNNKIIDWNMIYLSPFLLLIISSILGIWGFRSRRNLSASIMDFEESGAFIYVGLAIITLATCGLSFATANDPMTEALEDAITYSHLAMGIMFLGYVLVNFSGLFKQNLEVHKVVFKPLKFPVWMFQILAVIVIASLLVLKDFFPVKQASAAFYNGLGDYYTTEKDYKFAEVEYKLALAYEHRNHKTNYALASLSLTQGDNETAGVYFRQALAKNPSAYSYEALSRSLFDAKSFFDAIFTLKEGLQKFPKSGELQNNLAYLYNKSNLPDSTVIYYEMAVKNAKKSEVPASNLLAFWATNGKNSTAKDILSKTENIAYNSFQGNKLALKLVAQSTENTETEVPPLSKGNVSDFAWIYNYALAQKSQGDTLSLRKLAEEEGNEEYAEDLSFANMIQDYYKGDKLLAFQNLQMWSNADSTDKKGKYFGLLLNTFLKKEALSNTKTPDFKSIKEAEQVLKQFPLHETVVEKAVNLYNQNKQPEKAYDVVMRAISWRKDSPKLYEIYITQAQNIGMKEYANDGLAILQKLSPTDYQRFLPTYQAKQQSIEKASAGFQ</sequence>
<feature type="transmembrane region" description="Helical" evidence="1">
    <location>
        <begin position="147"/>
        <end position="164"/>
    </location>
</feature>
<keyword evidence="3" id="KW-1185">Reference proteome</keyword>
<dbReference type="OrthoDB" id="973593at2"/>
<feature type="transmembrane region" description="Helical" evidence="1">
    <location>
        <begin position="176"/>
        <end position="193"/>
    </location>
</feature>
<dbReference type="InterPro" id="IPR011990">
    <property type="entry name" value="TPR-like_helical_dom_sf"/>
</dbReference>
<proteinExistence type="predicted"/>
<evidence type="ECO:0000313" key="2">
    <source>
        <dbReference type="EMBL" id="PWK26341.1"/>
    </source>
</evidence>
<dbReference type="Gene3D" id="1.25.40.10">
    <property type="entry name" value="Tetratricopeptide repeat domain"/>
    <property type="match status" value="1"/>
</dbReference>
<dbReference type="InterPro" id="IPR019734">
    <property type="entry name" value="TPR_rpt"/>
</dbReference>
<feature type="transmembrane region" description="Helical" evidence="1">
    <location>
        <begin position="342"/>
        <end position="362"/>
    </location>
</feature>
<accession>A0A316E7K2</accession>
<dbReference type="SUPFAM" id="SSF48452">
    <property type="entry name" value="TPR-like"/>
    <property type="match status" value="1"/>
</dbReference>
<reference evidence="2 3" key="1">
    <citation type="submission" date="2018-05" db="EMBL/GenBank/DDBJ databases">
        <title>Genomic Encyclopedia of Archaeal and Bacterial Type Strains, Phase II (KMG-II): from individual species to whole genera.</title>
        <authorList>
            <person name="Goeker M."/>
        </authorList>
    </citation>
    <scope>NUCLEOTIDE SEQUENCE [LARGE SCALE GENOMIC DNA]</scope>
    <source>
        <strain evidence="2 3">DSM 22214</strain>
    </source>
</reference>
<evidence type="ECO:0000313" key="3">
    <source>
        <dbReference type="Proteomes" id="UP000245489"/>
    </source>
</evidence>
<feature type="transmembrane region" description="Helical" evidence="1">
    <location>
        <begin position="120"/>
        <end position="141"/>
    </location>
</feature>
<dbReference type="RefSeq" id="WP_109743240.1">
    <property type="nucleotide sequence ID" value="NZ_QGGO01000012.1"/>
</dbReference>
<gene>
    <name evidence="2" type="ORF">LV89_02512</name>
</gene>
<comment type="caution">
    <text evidence="2">The sequence shown here is derived from an EMBL/GenBank/DDBJ whole genome shotgun (WGS) entry which is preliminary data.</text>
</comment>
<feature type="transmembrane region" description="Helical" evidence="1">
    <location>
        <begin position="16"/>
        <end position="37"/>
    </location>
</feature>
<keyword evidence="1" id="KW-0472">Membrane</keyword>
<keyword evidence="1" id="KW-1133">Transmembrane helix</keyword>
<organism evidence="2 3">
    <name type="scientific">Arcicella aurantiaca</name>
    <dbReference type="NCBI Taxonomy" id="591202"/>
    <lineage>
        <taxon>Bacteria</taxon>
        <taxon>Pseudomonadati</taxon>
        <taxon>Bacteroidota</taxon>
        <taxon>Cytophagia</taxon>
        <taxon>Cytophagales</taxon>
        <taxon>Flectobacillaceae</taxon>
        <taxon>Arcicella</taxon>
    </lineage>
</organism>
<dbReference type="EMBL" id="QGGO01000012">
    <property type="protein sequence ID" value="PWK26341.1"/>
    <property type="molecule type" value="Genomic_DNA"/>
</dbReference>
<dbReference type="AlphaFoldDB" id="A0A316E7K2"/>
<keyword evidence="1" id="KW-0812">Transmembrane</keyword>